<dbReference type="EMBL" id="CM056741">
    <property type="protein sequence ID" value="KAJ8681596.1"/>
    <property type="molecule type" value="Genomic_DNA"/>
</dbReference>
<evidence type="ECO:0000313" key="1">
    <source>
        <dbReference type="EMBL" id="KAJ8681596.1"/>
    </source>
</evidence>
<sequence>MPQLDESEFSDICKKLQADNKCERKQALQTILQDVLVLLENLDERNSLELWETFHRPVVRILHDPVEACRDLALEILKKFLLHLPCSDKNIVYVIPIMSKRLGCQELIEQSEEVRLKSIILLRSIVIKYNGKMASYIEDLIAILTRTVMDKYPRVKQESCECICALAKGLKNEFYSRSEAFVKPILTNMSHQHYKIRVMTVETIGTVLLNGNGKSIEFVTGPLAERLFDQSGAVRTAVVEVAGKFLTDLKDRYSWWHRLVPLLLTGMSDVLTEVREKSAKLWMAVGEKYIQENESDKRFKEKLDFLPEDLPHYPPNVVRPNLGCRTICQQNFCKLSPAISRELNDWLPDIKLRAAQLLCILVLNVEEEIIQYIPKLLPSMYRACNDEDSRVIENVELAAEYMGYFVSPKLSCDIILPTMDGHPTSGHLKILAAVLRGSPRCELKDDLPRVGKYLEKDEICQSNKFRYQMEVLNCCQSLLEICGEDCSAISKELFKSIFTTLALAEENFVKEKAVKLLECLKEVEKLENMDDLFHSNIRNILVDVQNEPESWTASSCELKIFQASITHAKVATYDILDLISPIFVKTINADCEKKMKLRQYFSLSEYFQQWDQTLEGANAEAFIKFSNAILEQVIVPGLQWTAGRSAEAIRTASIGCLCALLNKIVDNCEQDGSDLQKQKKFVISIEHFGWLFEKVRPILVTLFEDDAYKTRLYSLQAICLVINIGQELSYINEDHIHKTSCEIVPRLEDPHDEVRLAAIEALKEIWKVLPENYDLNFYYVHIDYVYEKTLVHLDDPAEKFQKQVLECMIGLVKIHPELLIEKIMGIRSNFINQKTLDQLENLATEELKRRKV</sequence>
<keyword evidence="2" id="KW-1185">Reference proteome</keyword>
<proteinExistence type="predicted"/>
<name>A0ACC2PFJ9_9HYME</name>
<protein>
    <submittedName>
        <fullName evidence="1">Uncharacterized protein</fullName>
    </submittedName>
</protein>
<accession>A0ACC2PFJ9</accession>
<comment type="caution">
    <text evidence="1">The sequence shown here is derived from an EMBL/GenBank/DDBJ whole genome shotgun (WGS) entry which is preliminary data.</text>
</comment>
<gene>
    <name evidence="1" type="ORF">QAD02_017388</name>
</gene>
<dbReference type="Proteomes" id="UP001239111">
    <property type="component" value="Chromosome 1"/>
</dbReference>
<evidence type="ECO:0000313" key="2">
    <source>
        <dbReference type="Proteomes" id="UP001239111"/>
    </source>
</evidence>
<organism evidence="1 2">
    <name type="scientific">Eretmocerus hayati</name>
    <dbReference type="NCBI Taxonomy" id="131215"/>
    <lineage>
        <taxon>Eukaryota</taxon>
        <taxon>Metazoa</taxon>
        <taxon>Ecdysozoa</taxon>
        <taxon>Arthropoda</taxon>
        <taxon>Hexapoda</taxon>
        <taxon>Insecta</taxon>
        <taxon>Pterygota</taxon>
        <taxon>Neoptera</taxon>
        <taxon>Endopterygota</taxon>
        <taxon>Hymenoptera</taxon>
        <taxon>Apocrita</taxon>
        <taxon>Proctotrupomorpha</taxon>
        <taxon>Chalcidoidea</taxon>
        <taxon>Aphelinidae</taxon>
        <taxon>Aphelininae</taxon>
        <taxon>Eretmocerus</taxon>
    </lineage>
</organism>
<reference evidence="1" key="1">
    <citation type="submission" date="2023-04" db="EMBL/GenBank/DDBJ databases">
        <title>A chromosome-level genome assembly of the parasitoid wasp Eretmocerus hayati.</title>
        <authorList>
            <person name="Zhong Y."/>
            <person name="Liu S."/>
            <person name="Liu Y."/>
        </authorList>
    </citation>
    <scope>NUCLEOTIDE SEQUENCE</scope>
    <source>
        <strain evidence="1">ZJU_SS_LIU_2023</strain>
    </source>
</reference>